<feature type="non-terminal residue" evidence="3">
    <location>
        <position position="1"/>
    </location>
</feature>
<gene>
    <name evidence="3" type="ORF">TELCIR_19671</name>
</gene>
<dbReference type="Gene3D" id="3.40.50.720">
    <property type="entry name" value="NAD(P)-binding Rossmann-like Domain"/>
    <property type="match status" value="1"/>
</dbReference>
<protein>
    <recommendedName>
        <fullName evidence="5">Ketoreductase (KR) domain-containing protein</fullName>
    </recommendedName>
</protein>
<dbReference type="SUPFAM" id="SSF51735">
    <property type="entry name" value="NAD(P)-binding Rossmann-fold domains"/>
    <property type="match status" value="1"/>
</dbReference>
<dbReference type="OrthoDB" id="5857141at2759"/>
<comment type="similarity">
    <text evidence="1">Belongs to the short-chain dehydrogenases/reductases (SDR) family.</text>
</comment>
<dbReference type="InterPro" id="IPR002347">
    <property type="entry name" value="SDR_fam"/>
</dbReference>
<dbReference type="GO" id="GO:0016491">
    <property type="term" value="F:oxidoreductase activity"/>
    <property type="evidence" value="ECO:0007669"/>
    <property type="project" value="UniProtKB-KW"/>
</dbReference>
<dbReference type="PANTHER" id="PTHR24320">
    <property type="entry name" value="RETINOL DEHYDROGENASE"/>
    <property type="match status" value="1"/>
</dbReference>
<keyword evidence="2" id="KW-0560">Oxidoreductase</keyword>
<proteinExistence type="inferred from homology"/>
<sequence length="91" mass="10124">LSLTEQLCKDGHQVTITVRNQEKADSTRQLLEEKQISADIVQIDFSVWSSVIDGVNEIVQSKSIFDIVIFNAGTMFPDESSTVDGVETCFQ</sequence>
<feature type="non-terminal residue" evidence="3">
    <location>
        <position position="91"/>
    </location>
</feature>
<dbReference type="Pfam" id="PF00106">
    <property type="entry name" value="adh_short"/>
    <property type="match status" value="1"/>
</dbReference>
<evidence type="ECO:0000313" key="4">
    <source>
        <dbReference type="Proteomes" id="UP000230423"/>
    </source>
</evidence>
<dbReference type="EMBL" id="KZ359536">
    <property type="protein sequence ID" value="PIO58882.1"/>
    <property type="molecule type" value="Genomic_DNA"/>
</dbReference>
<dbReference type="AlphaFoldDB" id="A0A2G9TN25"/>
<name>A0A2G9TN25_TELCI</name>
<evidence type="ECO:0008006" key="5">
    <source>
        <dbReference type="Google" id="ProtNLM"/>
    </source>
</evidence>
<evidence type="ECO:0000256" key="1">
    <source>
        <dbReference type="ARBA" id="ARBA00006484"/>
    </source>
</evidence>
<reference evidence="3 4" key="1">
    <citation type="submission" date="2015-09" db="EMBL/GenBank/DDBJ databases">
        <title>Draft genome of the parasitic nematode Teladorsagia circumcincta isolate WARC Sus (inbred).</title>
        <authorList>
            <person name="Mitreva M."/>
        </authorList>
    </citation>
    <scope>NUCLEOTIDE SEQUENCE [LARGE SCALE GENOMIC DNA]</scope>
    <source>
        <strain evidence="3 4">S</strain>
    </source>
</reference>
<dbReference type="Proteomes" id="UP000230423">
    <property type="component" value="Unassembled WGS sequence"/>
</dbReference>
<dbReference type="InterPro" id="IPR036291">
    <property type="entry name" value="NAD(P)-bd_dom_sf"/>
</dbReference>
<dbReference type="PANTHER" id="PTHR24320:SF226">
    <property type="entry name" value="RETINOL DEHYDROGENASE 11"/>
    <property type="match status" value="1"/>
</dbReference>
<organism evidence="3 4">
    <name type="scientific">Teladorsagia circumcincta</name>
    <name type="common">Brown stomach worm</name>
    <name type="synonym">Ostertagia circumcincta</name>
    <dbReference type="NCBI Taxonomy" id="45464"/>
    <lineage>
        <taxon>Eukaryota</taxon>
        <taxon>Metazoa</taxon>
        <taxon>Ecdysozoa</taxon>
        <taxon>Nematoda</taxon>
        <taxon>Chromadorea</taxon>
        <taxon>Rhabditida</taxon>
        <taxon>Rhabditina</taxon>
        <taxon>Rhabditomorpha</taxon>
        <taxon>Strongyloidea</taxon>
        <taxon>Trichostrongylidae</taxon>
        <taxon>Teladorsagia</taxon>
    </lineage>
</organism>
<keyword evidence="4" id="KW-1185">Reference proteome</keyword>
<evidence type="ECO:0000256" key="2">
    <source>
        <dbReference type="ARBA" id="ARBA00023002"/>
    </source>
</evidence>
<accession>A0A2G9TN25</accession>
<evidence type="ECO:0000313" key="3">
    <source>
        <dbReference type="EMBL" id="PIO58882.1"/>
    </source>
</evidence>